<dbReference type="Gene3D" id="3.30.40.10">
    <property type="entry name" value="Zinc/RING finger domain, C3HC4 (zinc finger)"/>
    <property type="match status" value="1"/>
</dbReference>
<dbReference type="InterPro" id="IPR000917">
    <property type="entry name" value="Sulfatase_N"/>
</dbReference>
<dbReference type="HOGENOM" id="CLU_298470_0_0_1"/>
<dbReference type="Pfam" id="PF00628">
    <property type="entry name" value="PHD"/>
    <property type="match status" value="1"/>
</dbReference>
<dbReference type="VEuPathDB" id="VectorBase:AAEL022630"/>
<dbReference type="InterPro" id="IPR001965">
    <property type="entry name" value="Znf_PHD"/>
</dbReference>
<dbReference type="InterPro" id="IPR019786">
    <property type="entry name" value="Zinc_finger_PHD-type_CS"/>
</dbReference>
<reference evidence="13" key="3">
    <citation type="submission" date="2012-09" db="EMBL/GenBank/DDBJ databases">
        <authorList>
            <consortium name="VectorBase"/>
        </authorList>
    </citation>
    <scope>NUCLEOTIDE SEQUENCE</scope>
    <source>
        <strain evidence="13">Liverpool</strain>
    </source>
</reference>
<reference evidence="13" key="2">
    <citation type="journal article" date="2007" name="Science">
        <title>Genome sequence of Aedes aegypti, a major arbovirus vector.</title>
        <authorList>
            <person name="Nene V."/>
            <person name="Wortman J.R."/>
            <person name="Lawson D."/>
            <person name="Haas B."/>
            <person name="Kodira C."/>
            <person name="Tu Z.J."/>
            <person name="Loftus B."/>
            <person name="Xi Z."/>
            <person name="Megy K."/>
            <person name="Grabherr M."/>
            <person name="Ren Q."/>
            <person name="Zdobnov E.M."/>
            <person name="Lobo N.F."/>
            <person name="Campbell K.S."/>
            <person name="Brown S.E."/>
            <person name="Bonaldo M.F."/>
            <person name="Zhu J."/>
            <person name="Sinkins S.P."/>
            <person name="Hogenkamp D.G."/>
            <person name="Amedeo P."/>
            <person name="Arensburger P."/>
            <person name="Atkinson P.W."/>
            <person name="Bidwell S."/>
            <person name="Biedler J."/>
            <person name="Birney E."/>
            <person name="Bruggner R.V."/>
            <person name="Costas J."/>
            <person name="Coy M.R."/>
            <person name="Crabtree J."/>
            <person name="Crawford M."/>
            <person name="Debruyn B."/>
            <person name="Decaprio D."/>
            <person name="Eiglmeier K."/>
            <person name="Eisenstadt E."/>
            <person name="El-Dorry H."/>
            <person name="Gelbart W.M."/>
            <person name="Gomes S.L."/>
            <person name="Hammond M."/>
            <person name="Hannick L.I."/>
            <person name="Hogan J.R."/>
            <person name="Holmes M.H."/>
            <person name="Jaffe D."/>
            <person name="Johnston J.S."/>
            <person name="Kennedy R.C."/>
            <person name="Koo H."/>
            <person name="Kravitz S."/>
            <person name="Kriventseva E.V."/>
            <person name="Kulp D."/>
            <person name="Labutti K."/>
            <person name="Lee E."/>
            <person name="Li S."/>
            <person name="Lovin D.D."/>
            <person name="Mao C."/>
            <person name="Mauceli E."/>
            <person name="Menck C.F."/>
            <person name="Miller J.R."/>
            <person name="Montgomery P."/>
            <person name="Mori A."/>
            <person name="Nascimento A.L."/>
            <person name="Naveira H.F."/>
            <person name="Nusbaum C."/>
            <person name="O'leary S."/>
            <person name="Orvis J."/>
            <person name="Pertea M."/>
            <person name="Quesneville H."/>
            <person name="Reidenbach K.R."/>
            <person name="Rogers Y.H."/>
            <person name="Roth C.W."/>
            <person name="Schneider J.R."/>
            <person name="Schatz M."/>
            <person name="Shumway M."/>
            <person name="Stanke M."/>
            <person name="Stinson E.O."/>
            <person name="Tubio J.M."/>
            <person name="Vanzee J.P."/>
            <person name="Verjovski-Almeida S."/>
            <person name="Werner D."/>
            <person name="White O."/>
            <person name="Wyder S."/>
            <person name="Zeng Q."/>
            <person name="Zhao Q."/>
            <person name="Zhao Y."/>
            <person name="Hill C.A."/>
            <person name="Raikhel A.S."/>
            <person name="Soares M.B."/>
            <person name="Knudson D.L."/>
            <person name="Lee N.H."/>
            <person name="Galagan J."/>
            <person name="Salzberg S.L."/>
            <person name="Paulsen I.T."/>
            <person name="Dimopoulos G."/>
            <person name="Collins F.H."/>
            <person name="Birren B."/>
            <person name="Fraser-Liggett C.M."/>
            <person name="Severson D.W."/>
        </authorList>
    </citation>
    <scope>NUCLEOTIDE SEQUENCE [LARGE SCALE GENOMIC DNA]</scope>
    <source>
        <strain evidence="13">Liverpool</strain>
    </source>
</reference>
<dbReference type="PROSITE" id="PS01359">
    <property type="entry name" value="ZF_PHD_1"/>
    <property type="match status" value="1"/>
</dbReference>
<dbReference type="CDD" id="cd15489">
    <property type="entry name" value="PHD_SF"/>
    <property type="match status" value="1"/>
</dbReference>
<evidence type="ECO:0000256" key="9">
    <source>
        <dbReference type="SAM" id="Coils"/>
    </source>
</evidence>
<keyword evidence="4 8" id="KW-0863">Zinc-finger</keyword>
<evidence type="ECO:0000256" key="1">
    <source>
        <dbReference type="ARBA" id="ARBA00001913"/>
    </source>
</evidence>
<gene>
    <name evidence="13" type="ORF">AaeL_AAEL017192</name>
</gene>
<comment type="cofactor">
    <cofactor evidence="1">
        <name>Ca(2+)</name>
        <dbReference type="ChEBI" id="CHEBI:29108"/>
    </cofactor>
</comment>
<keyword evidence="3" id="KW-0479">Metal-binding</keyword>
<feature type="region of interest" description="Disordered" evidence="10">
    <location>
        <begin position="1"/>
        <end position="34"/>
    </location>
</feature>
<dbReference type="PROSITE" id="PS50089">
    <property type="entry name" value="ZF_RING_2"/>
    <property type="match status" value="1"/>
</dbReference>
<dbReference type="Pfam" id="PF00884">
    <property type="entry name" value="Sulfatase"/>
    <property type="match status" value="1"/>
</dbReference>
<dbReference type="Gene3D" id="3.40.720.10">
    <property type="entry name" value="Alkaline Phosphatase, subunit A"/>
    <property type="match status" value="1"/>
</dbReference>
<feature type="domain" description="RING-type" evidence="12">
    <location>
        <begin position="164"/>
        <end position="206"/>
    </location>
</feature>
<dbReference type="InterPro" id="IPR019787">
    <property type="entry name" value="Znf_PHD-finger"/>
</dbReference>
<dbReference type="GO" id="GO:0008484">
    <property type="term" value="F:sulfuric ester hydrolase activity"/>
    <property type="evidence" value="ECO:0007669"/>
    <property type="project" value="InterPro"/>
</dbReference>
<dbReference type="CDD" id="cd16029">
    <property type="entry name" value="4-S"/>
    <property type="match status" value="1"/>
</dbReference>
<dbReference type="PANTHER" id="PTHR10342:SF264">
    <property type="entry name" value="MIP05773P-RELATED"/>
    <property type="match status" value="1"/>
</dbReference>
<keyword evidence="5" id="KW-0862">Zinc</keyword>
<dbReference type="Proteomes" id="UP000682892">
    <property type="component" value="Chromosome 3"/>
</dbReference>
<dbReference type="SUPFAM" id="SSF53649">
    <property type="entry name" value="Alkaline phosphatase-like"/>
    <property type="match status" value="1"/>
</dbReference>
<keyword evidence="6" id="KW-0106">Calcium</keyword>
<dbReference type="EMBL" id="CH477328">
    <property type="protein sequence ID" value="EJY57566.1"/>
    <property type="molecule type" value="Genomic_DNA"/>
</dbReference>
<proteinExistence type="inferred from homology"/>
<dbReference type="GO" id="GO:0008270">
    <property type="term" value="F:zinc ion binding"/>
    <property type="evidence" value="ECO:0007669"/>
    <property type="project" value="UniProtKB-KW"/>
</dbReference>
<dbReference type="PANTHER" id="PTHR10342">
    <property type="entry name" value="ARYLSULFATASE"/>
    <property type="match status" value="1"/>
</dbReference>
<dbReference type="eggNOG" id="KOG3867">
    <property type="taxonomic scope" value="Eukaryota"/>
</dbReference>
<reference evidence="13" key="1">
    <citation type="submission" date="2005-10" db="EMBL/GenBank/DDBJ databases">
        <authorList>
            <person name="Loftus B.J."/>
            <person name="Nene V.M."/>
            <person name="Hannick L.I."/>
            <person name="Bidwell S."/>
            <person name="Haas B."/>
            <person name="Amedeo P."/>
            <person name="Orvis J."/>
            <person name="Wortman J.R."/>
            <person name="White O.R."/>
            <person name="Salzberg S."/>
            <person name="Shumway M."/>
            <person name="Koo H."/>
            <person name="Zhao Y."/>
            <person name="Holmes M."/>
            <person name="Miller J."/>
            <person name="Schatz M."/>
            <person name="Pop M."/>
            <person name="Pai G."/>
            <person name="Utterback T."/>
            <person name="Rogers Y.-H."/>
            <person name="Kravitz S."/>
            <person name="Fraser C.M."/>
        </authorList>
    </citation>
    <scope>NUCLEOTIDE SEQUENCE</scope>
    <source>
        <strain evidence="13">Liverpool</strain>
    </source>
</reference>
<evidence type="ECO:0000256" key="3">
    <source>
        <dbReference type="ARBA" id="ARBA00022723"/>
    </source>
</evidence>
<feature type="region of interest" description="Disordered" evidence="10">
    <location>
        <begin position="213"/>
        <end position="256"/>
    </location>
</feature>
<dbReference type="Gene3D" id="3.30.1120.10">
    <property type="match status" value="1"/>
</dbReference>
<evidence type="ECO:0000313" key="14">
    <source>
        <dbReference type="Proteomes" id="UP000682892"/>
    </source>
</evidence>
<evidence type="ECO:0000256" key="2">
    <source>
        <dbReference type="ARBA" id="ARBA00008779"/>
    </source>
</evidence>
<dbReference type="InterPro" id="IPR011011">
    <property type="entry name" value="Znf_FYVE_PHD"/>
</dbReference>
<sequence>MSGKGSKTGSVRNGSAEMRSNHRKDGTKVTYTSAGTSTRGFVPTDNLAAGFHVNSPVVAASATSAAAVASSETVGITDLEVGVLRNTAAVVSHSTVPGNAGNPPPNTQVNADVANKLYAQGAVPKQAASTADLKNRSSLSNLRGKLVVRRNPVRRARAYRGYSCELCADSDNSRMVQCDGCNRWFHFSCVEVTEGIAEISWVCPVCPATQRKEHQRSPSEDVQAVVQADHPPPKDCVDTKSCGKKSGKSSKSSERRKIDLRLQKLEEQKKLEQKFLEEKFKILEEYDDESETCLDDEDLEKMSNISQWIRETERDVAAQDSGVVEEDLQEEHGVPSGLTDQPVPVGQRQASQHHHSQGGQRNTFPSFAPEQRSTPQMRPAVLQTNQTSECFPLRSAREQFLTQPVSAGPAIEPERIPAEETICILNRSQLAARQALLLIWLSLMIGKIKGVDRSPPNVIVIVADDLGWNDVSFHSSKQIFTPNIDVLAYHGVILNRHYCAPFGTASQVALMTGSHPLSVGTQSASNEPDQPWTLDPELKLMPEYFRDAGYATHLIGKWGLGFSRKDYTPTQRGFDSHFGFLGPYIDYWDHSLRLRNTSTRGLDMRRNLDVDYSVNGSYATDLFNGEAVRLIREHDQKKPLLLVLTHLAPHTGNEDDPMQAPAEEVEKFDYIRDEKRRVLAAMISKVDEGVGQIIQTLAERDMLDNSIVLFYADNGAPTVGMHSNSGSNFPLRGVCIDNWSTLHIRCTNGCFSFQQKYSPWEGAVRTVAAIWSPLLNLTAGRVSNQWIHVSDWLPTLAHAAGIEGIPIGSEIDGRNQWEALKNPAITVRNVVMNNIDELHHYSSYSRNGWKYVNGTSWEGKFDNWMGELEDEDELSEEEYVVRLAGSVVGRMMPLDLEHVARLRRAATVECEVEGQVKACQPMESPCLFNLMDDPCERNNVALDQLDILEELREEVERYRQTAVEPRNKPADPRSDPGFYNNTWTWWLDEIDSRSNMCMCPLRSIFPL</sequence>
<evidence type="ECO:0000256" key="4">
    <source>
        <dbReference type="ARBA" id="ARBA00022771"/>
    </source>
</evidence>
<dbReference type="SMART" id="SM00249">
    <property type="entry name" value="PHD"/>
    <property type="match status" value="1"/>
</dbReference>
<evidence type="ECO:0000256" key="10">
    <source>
        <dbReference type="SAM" id="MobiDB-lite"/>
    </source>
</evidence>
<feature type="region of interest" description="Disordered" evidence="10">
    <location>
        <begin position="326"/>
        <end position="377"/>
    </location>
</feature>
<dbReference type="STRING" id="7159.J9E9M9"/>
<evidence type="ECO:0000256" key="8">
    <source>
        <dbReference type="PROSITE-ProRule" id="PRU00175"/>
    </source>
</evidence>
<dbReference type="SUPFAM" id="SSF57903">
    <property type="entry name" value="FYVE/PHD zinc finger"/>
    <property type="match status" value="1"/>
</dbReference>
<dbReference type="VEuPathDB" id="VectorBase:AAEL017192"/>
<dbReference type="PROSITE" id="PS50016">
    <property type="entry name" value="ZF_PHD_2"/>
    <property type="match status" value="1"/>
</dbReference>
<feature type="compositionally biased region" description="Polar residues" evidence="10">
    <location>
        <begin position="1"/>
        <end position="13"/>
    </location>
</feature>
<protein>
    <submittedName>
        <fullName evidence="13">AAEL017192-PA</fullName>
    </submittedName>
</protein>
<feature type="coiled-coil region" evidence="9">
    <location>
        <begin position="941"/>
        <end position="968"/>
    </location>
</feature>
<evidence type="ECO:0000259" key="12">
    <source>
        <dbReference type="PROSITE" id="PS50089"/>
    </source>
</evidence>
<accession>J9E9M9</accession>
<dbReference type="InterPro" id="IPR017850">
    <property type="entry name" value="Alkaline_phosphatase_core_sf"/>
</dbReference>
<dbReference type="AlphaFoldDB" id="J9E9M9"/>
<evidence type="ECO:0000256" key="7">
    <source>
        <dbReference type="ARBA" id="ARBA00023180"/>
    </source>
</evidence>
<dbReference type="InterPro" id="IPR001841">
    <property type="entry name" value="Znf_RING"/>
</dbReference>
<evidence type="ECO:0000256" key="5">
    <source>
        <dbReference type="ARBA" id="ARBA00022833"/>
    </source>
</evidence>
<dbReference type="PaxDb" id="7159-AAEL017192-PA"/>
<evidence type="ECO:0000256" key="6">
    <source>
        <dbReference type="ARBA" id="ARBA00022837"/>
    </source>
</evidence>
<evidence type="ECO:0000313" key="13">
    <source>
        <dbReference type="EMBL" id="EJY57566.1"/>
    </source>
</evidence>
<keyword evidence="7" id="KW-0325">Glycoprotein</keyword>
<dbReference type="PhylomeDB" id="J9E9M9"/>
<evidence type="ECO:0000259" key="11">
    <source>
        <dbReference type="PROSITE" id="PS50016"/>
    </source>
</evidence>
<organism evidence="13 14">
    <name type="scientific">Aedes aegypti</name>
    <name type="common">Yellowfever mosquito</name>
    <name type="synonym">Culex aegypti</name>
    <dbReference type="NCBI Taxonomy" id="7159"/>
    <lineage>
        <taxon>Eukaryota</taxon>
        <taxon>Metazoa</taxon>
        <taxon>Ecdysozoa</taxon>
        <taxon>Arthropoda</taxon>
        <taxon>Hexapoda</taxon>
        <taxon>Insecta</taxon>
        <taxon>Pterygota</taxon>
        <taxon>Neoptera</taxon>
        <taxon>Endopterygota</taxon>
        <taxon>Diptera</taxon>
        <taxon>Nematocera</taxon>
        <taxon>Culicoidea</taxon>
        <taxon>Culicidae</taxon>
        <taxon>Culicinae</taxon>
        <taxon>Aedini</taxon>
        <taxon>Aedes</taxon>
        <taxon>Stegomyia</taxon>
    </lineage>
</organism>
<name>J9E9M9_AEDAE</name>
<dbReference type="InterPro" id="IPR013083">
    <property type="entry name" value="Znf_RING/FYVE/PHD"/>
</dbReference>
<keyword evidence="9" id="KW-0175">Coiled coil</keyword>
<dbReference type="InterPro" id="IPR047115">
    <property type="entry name" value="ARSB"/>
</dbReference>
<comment type="similarity">
    <text evidence="2">Belongs to the sulfatase family.</text>
</comment>
<feature type="domain" description="PHD-type" evidence="11">
    <location>
        <begin position="161"/>
        <end position="209"/>
    </location>
</feature>